<proteinExistence type="predicted"/>
<dbReference type="AlphaFoldDB" id="A0A382PQA3"/>
<organism evidence="1">
    <name type="scientific">marine metagenome</name>
    <dbReference type="NCBI Taxonomy" id="408172"/>
    <lineage>
        <taxon>unclassified sequences</taxon>
        <taxon>metagenomes</taxon>
        <taxon>ecological metagenomes</taxon>
    </lineage>
</organism>
<protein>
    <recommendedName>
        <fullName evidence="2">Prolyl 4-hydroxylase alpha subunit Fe(2+) 2OG dioxygenase domain-containing protein</fullName>
    </recommendedName>
</protein>
<evidence type="ECO:0008006" key="2">
    <source>
        <dbReference type="Google" id="ProtNLM"/>
    </source>
</evidence>
<accession>A0A382PQA3</accession>
<name>A0A382PQA3_9ZZZZ</name>
<gene>
    <name evidence="1" type="ORF">METZ01_LOCUS328437</name>
</gene>
<evidence type="ECO:0000313" key="1">
    <source>
        <dbReference type="EMBL" id="SVC75583.1"/>
    </source>
</evidence>
<reference evidence="1" key="1">
    <citation type="submission" date="2018-05" db="EMBL/GenBank/DDBJ databases">
        <authorList>
            <person name="Lanie J.A."/>
            <person name="Ng W.-L."/>
            <person name="Kazmierczak K.M."/>
            <person name="Andrzejewski T.M."/>
            <person name="Davidsen T.M."/>
            <person name="Wayne K.J."/>
            <person name="Tettelin H."/>
            <person name="Glass J.I."/>
            <person name="Rusch D."/>
            <person name="Podicherti R."/>
            <person name="Tsui H.-C.T."/>
            <person name="Winkler M.E."/>
        </authorList>
    </citation>
    <scope>NUCLEOTIDE SEQUENCE</scope>
</reference>
<dbReference type="EMBL" id="UINC01109034">
    <property type="protein sequence ID" value="SVC75583.1"/>
    <property type="molecule type" value="Genomic_DNA"/>
</dbReference>
<sequence>MLGEECPWYYMDNIDYLDDVDKFQFTHAFYDQGLGGWLSEYNLNLVCQKLKAKDLYRIKANLLTRTSKIEVNEFHTDIQENGDSYTTSILYMNNNNGYTEFENGYRVESVANRLISFPSGTKHRGTSCTDKKIRIVINFNYRG</sequence>